<reference evidence="2 3" key="1">
    <citation type="submission" date="2019-07" db="EMBL/GenBank/DDBJ databases">
        <authorList>
            <person name="Zhao L.H."/>
        </authorList>
    </citation>
    <scope>NUCLEOTIDE SEQUENCE [LARGE SCALE GENOMIC DNA]</scope>
    <source>
        <strain evidence="2 3">Co35</strain>
    </source>
</reference>
<accession>A0A554S9W7</accession>
<protein>
    <submittedName>
        <fullName evidence="2">RNA polymerase sigma factor</fullName>
    </submittedName>
</protein>
<dbReference type="InterPro" id="IPR046531">
    <property type="entry name" value="DUF6596"/>
</dbReference>
<dbReference type="InterPro" id="IPR013324">
    <property type="entry name" value="RNA_pol_sigma_r3/r4-like"/>
</dbReference>
<dbReference type="SUPFAM" id="SSF88659">
    <property type="entry name" value="Sigma3 and sigma4 domains of RNA polymerase sigma factors"/>
    <property type="match status" value="1"/>
</dbReference>
<dbReference type="OrthoDB" id="9797687at2"/>
<evidence type="ECO:0000313" key="3">
    <source>
        <dbReference type="Proteomes" id="UP000316988"/>
    </source>
</evidence>
<dbReference type="Proteomes" id="UP000316988">
    <property type="component" value="Unassembled WGS sequence"/>
</dbReference>
<feature type="domain" description="DUF6596" evidence="1">
    <location>
        <begin position="170"/>
        <end position="269"/>
    </location>
</feature>
<dbReference type="Gene3D" id="1.10.10.10">
    <property type="entry name" value="Winged helix-like DNA-binding domain superfamily/Winged helix DNA-binding domain"/>
    <property type="match status" value="1"/>
</dbReference>
<keyword evidence="3" id="KW-1185">Reference proteome</keyword>
<evidence type="ECO:0000313" key="2">
    <source>
        <dbReference type="EMBL" id="TSD63123.1"/>
    </source>
</evidence>
<dbReference type="PANTHER" id="PTHR47756">
    <property type="entry name" value="BLL6612 PROTEIN-RELATED"/>
    <property type="match status" value="1"/>
</dbReference>
<dbReference type="EMBL" id="VLNT01000006">
    <property type="protein sequence ID" value="TSD63123.1"/>
    <property type="molecule type" value="Genomic_DNA"/>
</dbReference>
<proteinExistence type="predicted"/>
<dbReference type="AlphaFoldDB" id="A0A554S9W7"/>
<organism evidence="2 3">
    <name type="scientific">Aeromicrobium piscarium</name>
    <dbReference type="NCBI Taxonomy" id="2590901"/>
    <lineage>
        <taxon>Bacteria</taxon>
        <taxon>Bacillati</taxon>
        <taxon>Actinomycetota</taxon>
        <taxon>Actinomycetes</taxon>
        <taxon>Propionibacteriales</taxon>
        <taxon>Nocardioidaceae</taxon>
        <taxon>Aeromicrobium</taxon>
    </lineage>
</organism>
<evidence type="ECO:0000259" key="1">
    <source>
        <dbReference type="Pfam" id="PF20239"/>
    </source>
</evidence>
<sequence>MTTLAERRIVRTFRGAHAVAAAAVLHDSGDLDIVEATTDAAFAAASETWERDGIPEQPDRWVLATARRAALDRLRGADTPRPRALAALAEDTAEDHRLALVFTCCHPALHLPARVALVLRFCAGLSLTEIAHAFGVDDATMRRRLDLAKRPITRGDISFAAPAVADLDDRLDAVLAVLYLIFNEGYVGSRSATLTGDDLSEEAIGLTRSLLSQLPDHDDIRGLLALMLFIRSRRRARIGLHGDLIALPHQDRGLWESDTIAEAGFLLRQGRRSPRLSRYTVEAEIQALHAATADGMPADWRAVLAHYDTLRIIAPGPSVDLNRAVALAEVEGPAIALEVVDTLPADSHLWHAVRAELLERLGRFEEAQRQWQLGSARAEPGAEQAYMATHATRRSL</sequence>
<dbReference type="RefSeq" id="WP_143913177.1">
    <property type="nucleotide sequence ID" value="NZ_VLNT01000006.1"/>
</dbReference>
<dbReference type="PANTHER" id="PTHR47756:SF2">
    <property type="entry name" value="BLL6612 PROTEIN"/>
    <property type="match status" value="1"/>
</dbReference>
<gene>
    <name evidence="2" type="ORF">FNM00_09370</name>
</gene>
<comment type="caution">
    <text evidence="2">The sequence shown here is derived from an EMBL/GenBank/DDBJ whole genome shotgun (WGS) entry which is preliminary data.</text>
</comment>
<dbReference type="InterPro" id="IPR036388">
    <property type="entry name" value="WH-like_DNA-bd_sf"/>
</dbReference>
<name>A0A554S9W7_9ACTN</name>
<dbReference type="Pfam" id="PF20239">
    <property type="entry name" value="DUF6596"/>
    <property type="match status" value="1"/>
</dbReference>